<dbReference type="EMBL" id="ML995831">
    <property type="protein sequence ID" value="KAF2769759.1"/>
    <property type="molecule type" value="Genomic_DNA"/>
</dbReference>
<name>A0A6G1LB14_9PEZI</name>
<keyword evidence="2" id="KW-1185">Reference proteome</keyword>
<dbReference type="AlphaFoldDB" id="A0A6G1LB14"/>
<dbReference type="Proteomes" id="UP000799436">
    <property type="component" value="Unassembled WGS sequence"/>
</dbReference>
<protein>
    <submittedName>
        <fullName evidence="1">Uncharacterized protein</fullName>
    </submittedName>
</protein>
<reference evidence="1" key="1">
    <citation type="journal article" date="2020" name="Stud. Mycol.">
        <title>101 Dothideomycetes genomes: a test case for predicting lifestyles and emergence of pathogens.</title>
        <authorList>
            <person name="Haridas S."/>
            <person name="Albert R."/>
            <person name="Binder M."/>
            <person name="Bloem J."/>
            <person name="Labutti K."/>
            <person name="Salamov A."/>
            <person name="Andreopoulos B."/>
            <person name="Baker S."/>
            <person name="Barry K."/>
            <person name="Bills G."/>
            <person name="Bluhm B."/>
            <person name="Cannon C."/>
            <person name="Castanera R."/>
            <person name="Culley D."/>
            <person name="Daum C."/>
            <person name="Ezra D."/>
            <person name="Gonzalez J."/>
            <person name="Henrissat B."/>
            <person name="Kuo A."/>
            <person name="Liang C."/>
            <person name="Lipzen A."/>
            <person name="Lutzoni F."/>
            <person name="Magnuson J."/>
            <person name="Mondo S."/>
            <person name="Nolan M."/>
            <person name="Ohm R."/>
            <person name="Pangilinan J."/>
            <person name="Park H.-J."/>
            <person name="Ramirez L."/>
            <person name="Alfaro M."/>
            <person name="Sun H."/>
            <person name="Tritt A."/>
            <person name="Yoshinaga Y."/>
            <person name="Zwiers L.-H."/>
            <person name="Turgeon B."/>
            <person name="Goodwin S."/>
            <person name="Spatafora J."/>
            <person name="Crous P."/>
            <person name="Grigoriev I."/>
        </authorList>
    </citation>
    <scope>NUCLEOTIDE SEQUENCE</scope>
    <source>
        <strain evidence="1">CBS 116005</strain>
    </source>
</reference>
<evidence type="ECO:0000313" key="1">
    <source>
        <dbReference type="EMBL" id="KAF2769759.1"/>
    </source>
</evidence>
<proteinExistence type="predicted"/>
<accession>A0A6G1LB14</accession>
<organism evidence="1 2">
    <name type="scientific">Teratosphaeria nubilosa</name>
    <dbReference type="NCBI Taxonomy" id="161662"/>
    <lineage>
        <taxon>Eukaryota</taxon>
        <taxon>Fungi</taxon>
        <taxon>Dikarya</taxon>
        <taxon>Ascomycota</taxon>
        <taxon>Pezizomycotina</taxon>
        <taxon>Dothideomycetes</taxon>
        <taxon>Dothideomycetidae</taxon>
        <taxon>Mycosphaerellales</taxon>
        <taxon>Teratosphaeriaceae</taxon>
        <taxon>Teratosphaeria</taxon>
    </lineage>
</organism>
<sequence length="172" mass="18536">MNYCTHPAGHTRVSTTMVAPTIWNSCWRGLHSPHASIIIFTECTVATVIVHSDATRADGIGGLADSQLDQSEPPKLRLFVNCYRSSGIRLACRISVCSSAFCSPIRLVVLVRSLWVEENVIGRQMVVWRCWCESAARCNGILRSCCSAAGVAKAAPGHLTDNAITDCSAASL</sequence>
<evidence type="ECO:0000313" key="2">
    <source>
        <dbReference type="Proteomes" id="UP000799436"/>
    </source>
</evidence>
<gene>
    <name evidence="1" type="ORF">EJ03DRAFT_88029</name>
</gene>